<dbReference type="EMBL" id="CAICTM010000393">
    <property type="protein sequence ID" value="CAB9509559.1"/>
    <property type="molecule type" value="Genomic_DNA"/>
</dbReference>
<dbReference type="AlphaFoldDB" id="A0A9N8DW33"/>
<protein>
    <submittedName>
        <fullName evidence="2">Uncharacterized protein</fullName>
    </submittedName>
</protein>
<evidence type="ECO:0000313" key="3">
    <source>
        <dbReference type="Proteomes" id="UP001153069"/>
    </source>
</evidence>
<accession>A0A9N8DW33</accession>
<feature type="signal peptide" evidence="1">
    <location>
        <begin position="1"/>
        <end position="18"/>
    </location>
</feature>
<evidence type="ECO:0000313" key="2">
    <source>
        <dbReference type="EMBL" id="CAB9509559.1"/>
    </source>
</evidence>
<gene>
    <name evidence="2" type="ORF">SEMRO_394_G133930.1</name>
</gene>
<organism evidence="2 3">
    <name type="scientific">Seminavis robusta</name>
    <dbReference type="NCBI Taxonomy" id="568900"/>
    <lineage>
        <taxon>Eukaryota</taxon>
        <taxon>Sar</taxon>
        <taxon>Stramenopiles</taxon>
        <taxon>Ochrophyta</taxon>
        <taxon>Bacillariophyta</taxon>
        <taxon>Bacillariophyceae</taxon>
        <taxon>Bacillariophycidae</taxon>
        <taxon>Naviculales</taxon>
        <taxon>Naviculaceae</taxon>
        <taxon>Seminavis</taxon>
    </lineage>
</organism>
<comment type="caution">
    <text evidence="2">The sequence shown here is derived from an EMBL/GenBank/DDBJ whole genome shotgun (WGS) entry which is preliminary data.</text>
</comment>
<keyword evidence="3" id="KW-1185">Reference proteome</keyword>
<name>A0A9N8DW33_9STRA</name>
<proteinExistence type="predicted"/>
<reference evidence="2" key="1">
    <citation type="submission" date="2020-06" db="EMBL/GenBank/DDBJ databases">
        <authorList>
            <consortium name="Plant Systems Biology data submission"/>
        </authorList>
    </citation>
    <scope>NUCLEOTIDE SEQUENCE</scope>
    <source>
        <strain evidence="2">D6</strain>
    </source>
</reference>
<keyword evidence="1" id="KW-0732">Signal</keyword>
<feature type="chain" id="PRO_5040428720" evidence="1">
    <location>
        <begin position="19"/>
        <end position="140"/>
    </location>
</feature>
<evidence type="ECO:0000256" key="1">
    <source>
        <dbReference type="SAM" id="SignalP"/>
    </source>
</evidence>
<dbReference type="Proteomes" id="UP001153069">
    <property type="component" value="Unassembled WGS sequence"/>
</dbReference>
<sequence>MMRPGFFVSLFMFAAVTAGSFLFLGGSSSNLTPSLRRRSQETGEEEQLQGAALHFRDVNSLSPSLASYLIFTVFDSDEEKQIKRERFQQMVRYHTPMTPCLHKSFYGMIGFFNPSLTKGMSDEEKAQMVMFYPDPQGGGN</sequence>